<reference evidence="2" key="1">
    <citation type="journal article" date="2013" name="PLoS Genet.">
        <title>The genome of Spraguea lophii and the basis of host-microsporidian interactions.</title>
        <authorList>
            <person name="Campbell S.E."/>
            <person name="Williams T.A."/>
            <person name="Yousuf A."/>
            <person name="Soanes D.M."/>
            <person name="Paszkiewicz K.H."/>
            <person name="Williams B.A.P."/>
        </authorList>
    </citation>
    <scope>NUCLEOTIDE SEQUENCE [LARGE SCALE GENOMIC DNA]</scope>
    <source>
        <strain evidence="2">42_110</strain>
    </source>
</reference>
<dbReference type="OrthoDB" id="2188750at2759"/>
<dbReference type="Gene3D" id="1.25.40.990">
    <property type="match status" value="1"/>
</dbReference>
<name>S7XPH1_SPRLO</name>
<protein>
    <submittedName>
        <fullName evidence="1">Uncharacterized protein</fullName>
    </submittedName>
</protein>
<evidence type="ECO:0000313" key="2">
    <source>
        <dbReference type="Proteomes" id="UP000014978"/>
    </source>
</evidence>
<proteinExistence type="predicted"/>
<dbReference type="OMA" id="KEWDGCI"/>
<keyword evidence="2" id="KW-1185">Reference proteome</keyword>
<dbReference type="HOGENOM" id="CLU_1595630_0_0_1"/>
<dbReference type="AlphaFoldDB" id="S7XPH1"/>
<comment type="caution">
    <text evidence="1">The sequence shown here is derived from an EMBL/GenBank/DDBJ whole genome shotgun (WGS) entry which is preliminary data.</text>
</comment>
<dbReference type="EMBL" id="ATCN01001224">
    <property type="protein sequence ID" value="EPR77833.1"/>
    <property type="molecule type" value="Genomic_DNA"/>
</dbReference>
<organism evidence="1 2">
    <name type="scientific">Spraguea lophii (strain 42_110)</name>
    <name type="common">Microsporidian parasite</name>
    <dbReference type="NCBI Taxonomy" id="1358809"/>
    <lineage>
        <taxon>Eukaryota</taxon>
        <taxon>Fungi</taxon>
        <taxon>Fungi incertae sedis</taxon>
        <taxon>Microsporidia</taxon>
        <taxon>Spragueidae</taxon>
        <taxon>Spraguea</taxon>
    </lineage>
</organism>
<evidence type="ECO:0000313" key="1">
    <source>
        <dbReference type="EMBL" id="EPR77833.1"/>
    </source>
</evidence>
<accession>S7XPH1</accession>
<dbReference type="VEuPathDB" id="MicrosporidiaDB:SLOPH_641"/>
<dbReference type="InParanoid" id="S7XPH1"/>
<dbReference type="Proteomes" id="UP000014978">
    <property type="component" value="Unassembled WGS sequence"/>
</dbReference>
<sequence length="167" mass="20010">MQNYPSMYSTEKINEYKNNCFNAMKNNDINTFEYFYNIILSQKDQISDDDMALMKSYMLLYFLSENDMKNFYLLSEKLTYNEMNKPSVKLVISVERGLFEENKEKLETLKNICQAKEFIGLITKIQENLGRKRQYQKIVGRTLDEDKSERHLRVIKESVEFFNHCNK</sequence>
<gene>
    <name evidence="1" type="ORF">SLOPH_641</name>
</gene>